<keyword evidence="8" id="KW-0411">Iron-sulfur</keyword>
<dbReference type="InterPro" id="IPR008333">
    <property type="entry name" value="Cbr1-like_FAD-bd_dom"/>
</dbReference>
<gene>
    <name evidence="13" type="ordered locus">Spea_2130</name>
</gene>
<dbReference type="InterPro" id="IPR050415">
    <property type="entry name" value="MRET"/>
</dbReference>
<comment type="cofactor">
    <cofactor evidence="1">
        <name>FAD</name>
        <dbReference type="ChEBI" id="CHEBI:57692"/>
    </cofactor>
</comment>
<dbReference type="PRINTS" id="PR00371">
    <property type="entry name" value="FPNCR"/>
</dbReference>
<evidence type="ECO:0000313" key="13">
    <source>
        <dbReference type="EMBL" id="ABV87450.1"/>
    </source>
</evidence>
<protein>
    <submittedName>
        <fullName evidence="13">Ferredoxin</fullName>
    </submittedName>
</protein>
<dbReference type="InterPro" id="IPR012675">
    <property type="entry name" value="Beta-grasp_dom_sf"/>
</dbReference>
<dbReference type="STRING" id="398579.Spea_2130"/>
<sequence length="361" mass="39512">MSSSRYHLLTVSKLVNETSDARSVIFEVPPSLRQKFAFKAGQFLTFRIPKNGEHLLRCYSLASTPDEPMLKVTVKRVANGVVSTWAVNDLKVGDQVEVMQPAGIFIPKSVSGDLLLCAGGSGITPIFSILQTALKQGSGNIRLIYANRDQDSVIFKNELITLTEQYPKRLEVIHLLDSVSGIPSNHLLARLAQPFASTLNFEGAFICGPAPFMDSMEYALESINLSADKIYVERFISLPNEKIAGGQATDVPNNRIETVTQHSNGASDTLIDAVATIELDGQTHNIDWSKQDTLLEAAEKAGLSLPHSCREGMCASCMCEVKEGQVQLRANEVLSERDLKQSLTLSCQAMPHSSKVHICYT</sequence>
<dbReference type="InterPro" id="IPR039261">
    <property type="entry name" value="FNR_nucleotide-bd"/>
</dbReference>
<evidence type="ECO:0000256" key="8">
    <source>
        <dbReference type="ARBA" id="ARBA00023014"/>
    </source>
</evidence>
<evidence type="ECO:0000259" key="12">
    <source>
        <dbReference type="PROSITE" id="PS51384"/>
    </source>
</evidence>
<dbReference type="Gene3D" id="3.40.50.80">
    <property type="entry name" value="Nucleotide-binding domain of ferredoxin-NADP reductase (FNR) module"/>
    <property type="match status" value="1"/>
</dbReference>
<dbReference type="PROSITE" id="PS51085">
    <property type="entry name" value="2FE2S_FER_2"/>
    <property type="match status" value="1"/>
</dbReference>
<dbReference type="InterPro" id="IPR006058">
    <property type="entry name" value="2Fe2S_fd_BS"/>
</dbReference>
<evidence type="ECO:0000256" key="10">
    <source>
        <dbReference type="ARBA" id="ARBA00034078"/>
    </source>
</evidence>
<evidence type="ECO:0000256" key="4">
    <source>
        <dbReference type="ARBA" id="ARBA00022723"/>
    </source>
</evidence>
<dbReference type="OrthoDB" id="9796486at2"/>
<dbReference type="SUPFAM" id="SSF63380">
    <property type="entry name" value="Riboflavin synthase domain-like"/>
    <property type="match status" value="1"/>
</dbReference>
<keyword evidence="9" id="KW-0830">Ubiquinone</keyword>
<dbReference type="SUPFAM" id="SSF54292">
    <property type="entry name" value="2Fe-2S ferredoxin-like"/>
    <property type="match status" value="1"/>
</dbReference>
<feature type="domain" description="FAD-binding FR-type" evidence="12">
    <location>
        <begin position="4"/>
        <end position="108"/>
    </location>
</feature>
<feature type="domain" description="2Fe-2S ferredoxin-type" evidence="11">
    <location>
        <begin position="273"/>
        <end position="361"/>
    </location>
</feature>
<keyword evidence="2" id="KW-0285">Flavoprotein</keyword>
<evidence type="ECO:0000259" key="11">
    <source>
        <dbReference type="PROSITE" id="PS51085"/>
    </source>
</evidence>
<dbReference type="PANTHER" id="PTHR47354:SF8">
    <property type="entry name" value="1,2-PHENYLACETYL-COA EPOXIDASE, SUBUNIT E"/>
    <property type="match status" value="1"/>
</dbReference>
<dbReference type="SUPFAM" id="SSF52343">
    <property type="entry name" value="Ferredoxin reductase-like, C-terminal NADP-linked domain"/>
    <property type="match status" value="1"/>
</dbReference>
<evidence type="ECO:0000256" key="6">
    <source>
        <dbReference type="ARBA" id="ARBA00023002"/>
    </source>
</evidence>
<proteinExistence type="predicted"/>
<keyword evidence="6" id="KW-0560">Oxidoreductase</keyword>
<keyword evidence="3" id="KW-0001">2Fe-2S</keyword>
<evidence type="ECO:0000256" key="7">
    <source>
        <dbReference type="ARBA" id="ARBA00023004"/>
    </source>
</evidence>
<dbReference type="CDD" id="cd00207">
    <property type="entry name" value="fer2"/>
    <property type="match status" value="1"/>
</dbReference>
<dbReference type="KEGG" id="spl:Spea_2130"/>
<keyword evidence="5" id="KW-0274">FAD</keyword>
<dbReference type="eggNOG" id="COG1018">
    <property type="taxonomic scope" value="Bacteria"/>
</dbReference>
<dbReference type="GO" id="GO:0051537">
    <property type="term" value="F:2 iron, 2 sulfur cluster binding"/>
    <property type="evidence" value="ECO:0007669"/>
    <property type="project" value="UniProtKB-KW"/>
</dbReference>
<dbReference type="GO" id="GO:0016491">
    <property type="term" value="F:oxidoreductase activity"/>
    <property type="evidence" value="ECO:0007669"/>
    <property type="project" value="UniProtKB-KW"/>
</dbReference>
<dbReference type="PROSITE" id="PS51384">
    <property type="entry name" value="FAD_FR"/>
    <property type="match status" value="1"/>
</dbReference>
<keyword evidence="4" id="KW-0479">Metal-binding</keyword>
<dbReference type="InterPro" id="IPR017927">
    <property type="entry name" value="FAD-bd_FR_type"/>
</dbReference>
<dbReference type="InterPro" id="IPR017938">
    <property type="entry name" value="Riboflavin_synthase-like_b-brl"/>
</dbReference>
<dbReference type="PRINTS" id="PR00410">
    <property type="entry name" value="PHEHYDRXLASE"/>
</dbReference>
<keyword evidence="7" id="KW-0408">Iron</keyword>
<evidence type="ECO:0000256" key="1">
    <source>
        <dbReference type="ARBA" id="ARBA00001974"/>
    </source>
</evidence>
<dbReference type="PANTHER" id="PTHR47354">
    <property type="entry name" value="NADH OXIDOREDUCTASE HCR"/>
    <property type="match status" value="1"/>
</dbReference>
<dbReference type="InterPro" id="IPR001433">
    <property type="entry name" value="OxRdtase_FAD/NAD-bd"/>
</dbReference>
<reference evidence="13 14" key="1">
    <citation type="submission" date="2007-10" db="EMBL/GenBank/DDBJ databases">
        <title>Complete sequence of Shewanella pealeana ATCC 700345.</title>
        <authorList>
            <consortium name="US DOE Joint Genome Institute"/>
            <person name="Copeland A."/>
            <person name="Lucas S."/>
            <person name="Lapidus A."/>
            <person name="Barry K."/>
            <person name="Glavina del Rio T."/>
            <person name="Dalin E."/>
            <person name="Tice H."/>
            <person name="Pitluck S."/>
            <person name="Chertkov O."/>
            <person name="Brettin T."/>
            <person name="Bruce D."/>
            <person name="Detter J.C."/>
            <person name="Han C."/>
            <person name="Schmutz J."/>
            <person name="Larimer F."/>
            <person name="Land M."/>
            <person name="Hauser L."/>
            <person name="Kyrpides N."/>
            <person name="Kim E."/>
            <person name="Zhao J.-S.Z."/>
            <person name="Manno D."/>
            <person name="Hawari J."/>
            <person name="Richardson P."/>
        </authorList>
    </citation>
    <scope>NUCLEOTIDE SEQUENCE [LARGE SCALE GENOMIC DNA]</scope>
    <source>
        <strain evidence="14">ATCC 700345 / ANG-SQ1</strain>
    </source>
</reference>
<dbReference type="RefSeq" id="WP_012155366.1">
    <property type="nucleotide sequence ID" value="NC_009901.1"/>
</dbReference>
<dbReference type="Proteomes" id="UP000002608">
    <property type="component" value="Chromosome"/>
</dbReference>
<dbReference type="HOGENOM" id="CLU_003827_14_1_6"/>
<dbReference type="Pfam" id="PF00970">
    <property type="entry name" value="FAD_binding_6"/>
    <property type="match status" value="1"/>
</dbReference>
<name>A8H4G3_SHEPA</name>
<accession>A8H4G3</accession>
<dbReference type="InterPro" id="IPR001041">
    <property type="entry name" value="2Fe-2S_ferredoxin-type"/>
</dbReference>
<evidence type="ECO:0000256" key="5">
    <source>
        <dbReference type="ARBA" id="ARBA00022827"/>
    </source>
</evidence>
<organism evidence="13 14">
    <name type="scientific">Shewanella pealeana (strain ATCC 700345 / ANG-SQ1)</name>
    <dbReference type="NCBI Taxonomy" id="398579"/>
    <lineage>
        <taxon>Bacteria</taxon>
        <taxon>Pseudomonadati</taxon>
        <taxon>Pseudomonadota</taxon>
        <taxon>Gammaproteobacteria</taxon>
        <taxon>Alteromonadales</taxon>
        <taxon>Shewanellaceae</taxon>
        <taxon>Shewanella</taxon>
    </lineage>
</organism>
<evidence type="ECO:0000313" key="14">
    <source>
        <dbReference type="Proteomes" id="UP000002608"/>
    </source>
</evidence>
<keyword evidence="14" id="KW-1185">Reference proteome</keyword>
<dbReference type="InterPro" id="IPR036010">
    <property type="entry name" value="2Fe-2S_ferredoxin-like_sf"/>
</dbReference>
<dbReference type="InterPro" id="IPR001709">
    <property type="entry name" value="Flavoprot_Pyr_Nucl_cyt_Rdtase"/>
</dbReference>
<evidence type="ECO:0000256" key="9">
    <source>
        <dbReference type="ARBA" id="ARBA00023075"/>
    </source>
</evidence>
<dbReference type="CDD" id="cd06214">
    <property type="entry name" value="PA_degradation_oxidoreductase_like"/>
    <property type="match status" value="1"/>
</dbReference>
<dbReference type="Gene3D" id="3.10.20.30">
    <property type="match status" value="1"/>
</dbReference>
<dbReference type="GO" id="GO:0046872">
    <property type="term" value="F:metal ion binding"/>
    <property type="evidence" value="ECO:0007669"/>
    <property type="project" value="UniProtKB-KW"/>
</dbReference>
<dbReference type="GO" id="GO:0050660">
    <property type="term" value="F:flavin adenine dinucleotide binding"/>
    <property type="evidence" value="ECO:0007669"/>
    <property type="project" value="TreeGrafter"/>
</dbReference>
<dbReference type="EMBL" id="CP000851">
    <property type="protein sequence ID" value="ABV87450.1"/>
    <property type="molecule type" value="Genomic_DNA"/>
</dbReference>
<dbReference type="PROSITE" id="PS00197">
    <property type="entry name" value="2FE2S_FER_1"/>
    <property type="match status" value="1"/>
</dbReference>
<evidence type="ECO:0000256" key="2">
    <source>
        <dbReference type="ARBA" id="ARBA00022630"/>
    </source>
</evidence>
<dbReference type="Pfam" id="PF00111">
    <property type="entry name" value="Fer2"/>
    <property type="match status" value="1"/>
</dbReference>
<dbReference type="Pfam" id="PF00175">
    <property type="entry name" value="NAD_binding_1"/>
    <property type="match status" value="1"/>
</dbReference>
<comment type="cofactor">
    <cofactor evidence="10">
        <name>[2Fe-2S] cluster</name>
        <dbReference type="ChEBI" id="CHEBI:190135"/>
    </cofactor>
</comment>
<evidence type="ECO:0000256" key="3">
    <source>
        <dbReference type="ARBA" id="ARBA00022714"/>
    </source>
</evidence>
<dbReference type="Gene3D" id="2.40.30.10">
    <property type="entry name" value="Translation factors"/>
    <property type="match status" value="1"/>
</dbReference>
<dbReference type="AlphaFoldDB" id="A8H4G3"/>